<dbReference type="AlphaFoldDB" id="A0A849AD89"/>
<dbReference type="Gene3D" id="1.10.357.10">
    <property type="entry name" value="Tetracycline Repressor, domain 2"/>
    <property type="match status" value="1"/>
</dbReference>
<feature type="region of interest" description="Disordered" evidence="5">
    <location>
        <begin position="1"/>
        <end position="38"/>
    </location>
</feature>
<sequence length="236" mass="24935">MARNSSATKPATSAKTATEPAADSAKPAAITADSAACGGAGAPAKPLRADAARNRQKLIDIATEAFTDDVDTPLDEIARRAGVGIGTLYRHFPTRCDLVLAVYGDQVDALEQRSFDLPKRLGPGEALHEWMRGFVSYYAVKMGLINLLRSMMQGDPQTFEDARRRMRESAARVLTPAIEAGVVRADATPEELTRALGGICLGASGSTEGQETSLAVVDLVYDGLRFGAPASQSPAK</sequence>
<comment type="caution">
    <text evidence="7">The sequence shown here is derived from an EMBL/GenBank/DDBJ whole genome shotgun (WGS) entry which is preliminary data.</text>
</comment>
<feature type="domain" description="HTH tetR-type" evidence="6">
    <location>
        <begin position="52"/>
        <end position="110"/>
    </location>
</feature>
<dbReference type="InterPro" id="IPR036271">
    <property type="entry name" value="Tet_transcr_reg_TetR-rel_C_sf"/>
</dbReference>
<dbReference type="Proteomes" id="UP000557772">
    <property type="component" value="Unassembled WGS sequence"/>
</dbReference>
<dbReference type="PANTHER" id="PTHR30055:SF234">
    <property type="entry name" value="HTH-TYPE TRANSCRIPTIONAL REGULATOR BETI"/>
    <property type="match status" value="1"/>
</dbReference>
<dbReference type="InterPro" id="IPR001647">
    <property type="entry name" value="HTH_TetR"/>
</dbReference>
<dbReference type="PANTHER" id="PTHR30055">
    <property type="entry name" value="HTH-TYPE TRANSCRIPTIONAL REGULATOR RUTR"/>
    <property type="match status" value="1"/>
</dbReference>
<evidence type="ECO:0000256" key="2">
    <source>
        <dbReference type="ARBA" id="ARBA00023125"/>
    </source>
</evidence>
<evidence type="ECO:0000256" key="4">
    <source>
        <dbReference type="PROSITE-ProRule" id="PRU00335"/>
    </source>
</evidence>
<dbReference type="EMBL" id="JABENB010000001">
    <property type="protein sequence ID" value="NNG38475.1"/>
    <property type="molecule type" value="Genomic_DNA"/>
</dbReference>
<dbReference type="SUPFAM" id="SSF48498">
    <property type="entry name" value="Tetracyclin repressor-like, C-terminal domain"/>
    <property type="match status" value="1"/>
</dbReference>
<dbReference type="InterPro" id="IPR050109">
    <property type="entry name" value="HTH-type_TetR-like_transc_reg"/>
</dbReference>
<dbReference type="Pfam" id="PF00440">
    <property type="entry name" value="TetR_N"/>
    <property type="match status" value="1"/>
</dbReference>
<feature type="DNA-binding region" description="H-T-H motif" evidence="4">
    <location>
        <begin position="73"/>
        <end position="92"/>
    </location>
</feature>
<proteinExistence type="predicted"/>
<evidence type="ECO:0000256" key="3">
    <source>
        <dbReference type="ARBA" id="ARBA00023163"/>
    </source>
</evidence>
<dbReference type="InterPro" id="IPR049445">
    <property type="entry name" value="TetR_SbtR-like_C"/>
</dbReference>
<dbReference type="InterPro" id="IPR009057">
    <property type="entry name" value="Homeodomain-like_sf"/>
</dbReference>
<name>A0A849AD89_9MICO</name>
<evidence type="ECO:0000259" key="6">
    <source>
        <dbReference type="PROSITE" id="PS50977"/>
    </source>
</evidence>
<protein>
    <submittedName>
        <fullName evidence="7">TetR/AcrR family transcriptional regulator</fullName>
    </submittedName>
</protein>
<accession>A0A849AD89</accession>
<dbReference type="Pfam" id="PF21597">
    <property type="entry name" value="TetR_C_43"/>
    <property type="match status" value="1"/>
</dbReference>
<evidence type="ECO:0000313" key="8">
    <source>
        <dbReference type="Proteomes" id="UP000557772"/>
    </source>
</evidence>
<reference evidence="7 8" key="1">
    <citation type="submission" date="2020-05" db="EMBL/GenBank/DDBJ databases">
        <title>Flexivirga sp. ID2601S isolated from air conditioner.</title>
        <authorList>
            <person name="Kim D.H."/>
        </authorList>
    </citation>
    <scope>NUCLEOTIDE SEQUENCE [LARGE SCALE GENOMIC DNA]</scope>
    <source>
        <strain evidence="7 8">ID2601S</strain>
    </source>
</reference>
<evidence type="ECO:0000313" key="7">
    <source>
        <dbReference type="EMBL" id="NNG38475.1"/>
    </source>
</evidence>
<gene>
    <name evidence="7" type="ORF">HJ588_04195</name>
</gene>
<feature type="compositionally biased region" description="Low complexity" evidence="5">
    <location>
        <begin position="1"/>
        <end position="22"/>
    </location>
</feature>
<organism evidence="7 8">
    <name type="scientific">Flexivirga aerilata</name>
    <dbReference type="NCBI Taxonomy" id="1656889"/>
    <lineage>
        <taxon>Bacteria</taxon>
        <taxon>Bacillati</taxon>
        <taxon>Actinomycetota</taxon>
        <taxon>Actinomycetes</taxon>
        <taxon>Micrococcales</taxon>
        <taxon>Dermacoccaceae</taxon>
        <taxon>Flexivirga</taxon>
    </lineage>
</organism>
<dbReference type="PROSITE" id="PS50977">
    <property type="entry name" value="HTH_TETR_2"/>
    <property type="match status" value="1"/>
</dbReference>
<keyword evidence="3" id="KW-0804">Transcription</keyword>
<evidence type="ECO:0000256" key="1">
    <source>
        <dbReference type="ARBA" id="ARBA00023015"/>
    </source>
</evidence>
<keyword evidence="8" id="KW-1185">Reference proteome</keyword>
<dbReference type="GO" id="GO:0000976">
    <property type="term" value="F:transcription cis-regulatory region binding"/>
    <property type="evidence" value="ECO:0007669"/>
    <property type="project" value="TreeGrafter"/>
</dbReference>
<dbReference type="SUPFAM" id="SSF46689">
    <property type="entry name" value="Homeodomain-like"/>
    <property type="match status" value="1"/>
</dbReference>
<keyword evidence="2 4" id="KW-0238">DNA-binding</keyword>
<dbReference type="GO" id="GO:0003700">
    <property type="term" value="F:DNA-binding transcription factor activity"/>
    <property type="evidence" value="ECO:0007669"/>
    <property type="project" value="TreeGrafter"/>
</dbReference>
<dbReference type="RefSeq" id="WP_171152213.1">
    <property type="nucleotide sequence ID" value="NZ_JABENB010000001.1"/>
</dbReference>
<keyword evidence="1" id="KW-0805">Transcription regulation</keyword>
<evidence type="ECO:0000256" key="5">
    <source>
        <dbReference type="SAM" id="MobiDB-lite"/>
    </source>
</evidence>